<dbReference type="RefSeq" id="WP_190266844.1">
    <property type="nucleotide sequence ID" value="NZ_BAABAD010000004.1"/>
</dbReference>
<evidence type="ECO:0000313" key="2">
    <source>
        <dbReference type="Proteomes" id="UP000602395"/>
    </source>
</evidence>
<name>A0ABR7WED0_9ACTN</name>
<keyword evidence="2" id="KW-1185">Reference proteome</keyword>
<comment type="caution">
    <text evidence="1">The sequence shown here is derived from an EMBL/GenBank/DDBJ whole genome shotgun (WGS) entry which is preliminary data.</text>
</comment>
<organism evidence="1 2">
    <name type="scientific">Gordonia hankookensis</name>
    <dbReference type="NCBI Taxonomy" id="589403"/>
    <lineage>
        <taxon>Bacteria</taxon>
        <taxon>Bacillati</taxon>
        <taxon>Actinomycetota</taxon>
        <taxon>Actinomycetes</taxon>
        <taxon>Mycobacteriales</taxon>
        <taxon>Gordoniaceae</taxon>
        <taxon>Gordonia</taxon>
    </lineage>
</organism>
<gene>
    <name evidence="1" type="ORF">IDF66_10915</name>
</gene>
<proteinExistence type="predicted"/>
<reference evidence="1 2" key="1">
    <citation type="submission" date="2020-09" db="EMBL/GenBank/DDBJ databases">
        <title>Novel species in genus Gordonia.</title>
        <authorList>
            <person name="Zhang G."/>
        </authorList>
    </citation>
    <scope>NUCLEOTIDE SEQUENCE [LARGE SCALE GENOMIC DNA]</scope>
    <source>
        <strain evidence="1 2">ON-33</strain>
    </source>
</reference>
<dbReference type="Proteomes" id="UP000602395">
    <property type="component" value="Unassembled WGS sequence"/>
</dbReference>
<dbReference type="EMBL" id="JACWMS010000002">
    <property type="protein sequence ID" value="MBD1320099.1"/>
    <property type="molecule type" value="Genomic_DNA"/>
</dbReference>
<evidence type="ECO:0000313" key="1">
    <source>
        <dbReference type="EMBL" id="MBD1320099.1"/>
    </source>
</evidence>
<accession>A0ABR7WED0</accession>
<protein>
    <submittedName>
        <fullName evidence="1">Dihydrofolate reductase family protein</fullName>
    </submittedName>
</protein>
<dbReference type="Gene3D" id="3.40.430.10">
    <property type="entry name" value="Dihydrofolate Reductase, subunit A"/>
    <property type="match status" value="1"/>
</dbReference>
<dbReference type="SUPFAM" id="SSF53597">
    <property type="entry name" value="Dihydrofolate reductase-like"/>
    <property type="match status" value="1"/>
</dbReference>
<sequence length="166" mass="18465">MNISADGYVVDADGNFDWSEPADDVFAYWVRTQQESALDVYGRNLWETMQYWVAPPPESSPAELEYAEAWQNTPRIVVSSTLQHVDGADLVRDISEIPDRDGHVQIGGATLAAAMLDRIDEFCPVVYPVAIGGGIPFFPAGARLDLELVETRPFESGPVLFRYARR</sequence>
<dbReference type="InterPro" id="IPR024072">
    <property type="entry name" value="DHFR-like_dom_sf"/>
</dbReference>